<accession>A0A9D2J8W7</accession>
<gene>
    <name evidence="2" type="ORF">H9968_12990</name>
</gene>
<name>A0A9D2J8W7_9FIRM</name>
<dbReference type="CDD" id="cd05403">
    <property type="entry name" value="NT_KNTase_like"/>
    <property type="match status" value="1"/>
</dbReference>
<reference evidence="2" key="2">
    <citation type="submission" date="2021-04" db="EMBL/GenBank/DDBJ databases">
        <authorList>
            <person name="Gilroy R."/>
        </authorList>
    </citation>
    <scope>NUCLEOTIDE SEQUENCE</scope>
    <source>
        <strain evidence="2">CHK179-28034</strain>
    </source>
</reference>
<evidence type="ECO:0000259" key="1">
    <source>
        <dbReference type="Pfam" id="PF01909"/>
    </source>
</evidence>
<proteinExistence type="predicted"/>
<reference evidence="2" key="1">
    <citation type="journal article" date="2021" name="PeerJ">
        <title>Extensive microbial diversity within the chicken gut microbiome revealed by metagenomics and culture.</title>
        <authorList>
            <person name="Gilroy R."/>
            <person name="Ravi A."/>
            <person name="Getino M."/>
            <person name="Pursley I."/>
            <person name="Horton D.L."/>
            <person name="Alikhan N.F."/>
            <person name="Baker D."/>
            <person name="Gharbi K."/>
            <person name="Hall N."/>
            <person name="Watson M."/>
            <person name="Adriaenssens E.M."/>
            <person name="Foster-Nyarko E."/>
            <person name="Jarju S."/>
            <person name="Secka A."/>
            <person name="Antonio M."/>
            <person name="Oren A."/>
            <person name="Chaudhuri R.R."/>
            <person name="La Ragione R."/>
            <person name="Hildebrand F."/>
            <person name="Pallen M.J."/>
        </authorList>
    </citation>
    <scope>NUCLEOTIDE SEQUENCE</scope>
    <source>
        <strain evidence="2">CHK179-28034</strain>
    </source>
</reference>
<feature type="domain" description="Polymerase nucleotidyl transferase" evidence="1">
    <location>
        <begin position="21"/>
        <end position="67"/>
    </location>
</feature>
<dbReference type="AlphaFoldDB" id="A0A9D2J8W7"/>
<dbReference type="InterPro" id="IPR052548">
    <property type="entry name" value="Type_VII_TA_antitoxin"/>
</dbReference>
<evidence type="ECO:0000313" key="3">
    <source>
        <dbReference type="Proteomes" id="UP000824049"/>
    </source>
</evidence>
<dbReference type="PANTHER" id="PTHR33933">
    <property type="entry name" value="NUCLEOTIDYLTRANSFERASE"/>
    <property type="match status" value="1"/>
</dbReference>
<dbReference type="InterPro" id="IPR002934">
    <property type="entry name" value="Polymerase_NTP_transf_dom"/>
</dbReference>
<protein>
    <submittedName>
        <fullName evidence="2">Nucleotidyltransferase domain-containing protein</fullName>
    </submittedName>
</protein>
<dbReference type="Gene3D" id="3.30.460.10">
    <property type="entry name" value="Beta Polymerase, domain 2"/>
    <property type="match status" value="1"/>
</dbReference>
<dbReference type="PANTHER" id="PTHR33933:SF1">
    <property type="entry name" value="PROTEIN ADENYLYLTRANSFERASE MNTA-RELATED"/>
    <property type="match status" value="1"/>
</dbReference>
<dbReference type="InterPro" id="IPR043519">
    <property type="entry name" value="NT_sf"/>
</dbReference>
<dbReference type="EMBL" id="DXBR01000118">
    <property type="protein sequence ID" value="HIZ40808.1"/>
    <property type="molecule type" value="Genomic_DNA"/>
</dbReference>
<dbReference type="GO" id="GO:0016779">
    <property type="term" value="F:nucleotidyltransferase activity"/>
    <property type="evidence" value="ECO:0007669"/>
    <property type="project" value="InterPro"/>
</dbReference>
<comment type="caution">
    <text evidence="2">The sequence shown here is derived from an EMBL/GenBank/DDBJ whole genome shotgun (WGS) entry which is preliminary data.</text>
</comment>
<sequence>MATTIQILLEKYVTKLIGIYGSHIKSITLYGSYARGDYTEDSDIDIMILLDISDMEIKKYRHQLSDMTYDFNMDYDLDIKPMAKSEEHFKKWLPVYPFYSNIEKEGIYLYLTDSK</sequence>
<dbReference type="Proteomes" id="UP000824049">
    <property type="component" value="Unassembled WGS sequence"/>
</dbReference>
<organism evidence="2 3">
    <name type="scientific">Candidatus Anaerobutyricum stercoris</name>
    <dbReference type="NCBI Taxonomy" id="2838457"/>
    <lineage>
        <taxon>Bacteria</taxon>
        <taxon>Bacillati</taxon>
        <taxon>Bacillota</taxon>
        <taxon>Clostridia</taxon>
        <taxon>Lachnospirales</taxon>
        <taxon>Lachnospiraceae</taxon>
        <taxon>Anaerobutyricum</taxon>
    </lineage>
</organism>
<dbReference type="SUPFAM" id="SSF81301">
    <property type="entry name" value="Nucleotidyltransferase"/>
    <property type="match status" value="1"/>
</dbReference>
<evidence type="ECO:0000313" key="2">
    <source>
        <dbReference type="EMBL" id="HIZ40808.1"/>
    </source>
</evidence>
<dbReference type="Pfam" id="PF01909">
    <property type="entry name" value="NTP_transf_2"/>
    <property type="match status" value="1"/>
</dbReference>